<dbReference type="InterPro" id="IPR011066">
    <property type="entry name" value="MscS_channel_C_sf"/>
</dbReference>
<dbReference type="GO" id="GO:0008381">
    <property type="term" value="F:mechanosensitive monoatomic ion channel activity"/>
    <property type="evidence" value="ECO:0007669"/>
    <property type="project" value="InterPro"/>
</dbReference>
<dbReference type="SUPFAM" id="SSF50182">
    <property type="entry name" value="Sm-like ribonucleoproteins"/>
    <property type="match status" value="1"/>
</dbReference>
<dbReference type="SUPFAM" id="SSF82689">
    <property type="entry name" value="Mechanosensitive channel protein MscS (YggB), C-terminal domain"/>
    <property type="match status" value="1"/>
</dbReference>
<keyword evidence="5 8" id="KW-1133">Transmembrane helix</keyword>
<gene>
    <name evidence="11" type="ORF">SAMN05444422_101677</name>
</gene>
<keyword evidence="3" id="KW-1003">Cell membrane</keyword>
<dbReference type="InterPro" id="IPR006685">
    <property type="entry name" value="MscS_channel_2nd"/>
</dbReference>
<dbReference type="InterPro" id="IPR011014">
    <property type="entry name" value="MscS_channel_TM-2"/>
</dbReference>
<dbReference type="Proteomes" id="UP000199161">
    <property type="component" value="Unassembled WGS sequence"/>
</dbReference>
<dbReference type="OrthoDB" id="31543at2157"/>
<comment type="similarity">
    <text evidence="2">Belongs to the MscS (TC 1.A.23) family.</text>
</comment>
<dbReference type="InterPro" id="IPR045275">
    <property type="entry name" value="MscS_archaea/bacteria_type"/>
</dbReference>
<dbReference type="Pfam" id="PF21082">
    <property type="entry name" value="MS_channel_3rd"/>
    <property type="match status" value="1"/>
</dbReference>
<keyword evidence="6 8" id="KW-0472">Membrane</keyword>
<feature type="domain" description="Mechanosensitive ion channel MscS C-terminal" evidence="10">
    <location>
        <begin position="280"/>
        <end position="364"/>
    </location>
</feature>
<dbReference type="PANTHER" id="PTHR30221:SF20">
    <property type="entry name" value="SMALL-CONDUCTANCE MECHANOSENSITIVE CHANNEL"/>
    <property type="match status" value="1"/>
</dbReference>
<evidence type="ECO:0000256" key="5">
    <source>
        <dbReference type="ARBA" id="ARBA00022989"/>
    </source>
</evidence>
<dbReference type="InterPro" id="IPR023408">
    <property type="entry name" value="MscS_beta-dom_sf"/>
</dbReference>
<dbReference type="EMBL" id="FOKW01000001">
    <property type="protein sequence ID" value="SFB74609.1"/>
    <property type="molecule type" value="Genomic_DNA"/>
</dbReference>
<evidence type="ECO:0000256" key="8">
    <source>
        <dbReference type="SAM" id="Phobius"/>
    </source>
</evidence>
<sequence>MLGSVDTMRTALEAVTSTEGRMAVSVGMVLVAALVGFVLAPIAVRRAVALVGRTLRESEAGTLLETVDDLLEVPFPMRAVVRTLQAAVLAATGLGLLVVWGYASLAALAVSGFAEVLPYFLKVLLTVGLLTGAVVGTRYLEQRLEDWLADANYVTAHQEGVVFRVLQVTIFIAVGLATLSLWRVDLGGLLVGAGFLGIVLGMAARQTLGSLIAGFVLMFSRPFEIGDWVRVDDHEGMVIDITIINTRLRSFDGEIVVLPNDRVSSSTVINRSKRNRLRLRLEVGVDYETDLERAEDVAIEAMDAVDDVAPAPKPQVIPTEFGDSAITLECRFWIDQPNAHKKWTTIRSVVHELKSAYDREGIGIPYPQRQLSARGDGVRVLEDLEDGTSGGAGRADAENGGNGDEFAYSEPE</sequence>
<evidence type="ECO:0000256" key="1">
    <source>
        <dbReference type="ARBA" id="ARBA00004651"/>
    </source>
</evidence>
<feature type="transmembrane region" description="Helical" evidence="8">
    <location>
        <begin position="22"/>
        <end position="44"/>
    </location>
</feature>
<feature type="transmembrane region" description="Helical" evidence="8">
    <location>
        <begin position="86"/>
        <end position="113"/>
    </location>
</feature>
<evidence type="ECO:0000259" key="10">
    <source>
        <dbReference type="Pfam" id="PF21082"/>
    </source>
</evidence>
<organism evidence="11 12">
    <name type="scientific">Natronobacterium haloterrestre</name>
    <name type="common">Halobiforma haloterrestris</name>
    <dbReference type="NCBI Taxonomy" id="148448"/>
    <lineage>
        <taxon>Archaea</taxon>
        <taxon>Methanobacteriati</taxon>
        <taxon>Methanobacteriota</taxon>
        <taxon>Stenosarchaea group</taxon>
        <taxon>Halobacteria</taxon>
        <taxon>Halobacteriales</taxon>
        <taxon>Natrialbaceae</taxon>
        <taxon>Natronobacterium</taxon>
    </lineage>
</organism>
<evidence type="ECO:0000256" key="7">
    <source>
        <dbReference type="SAM" id="MobiDB-lite"/>
    </source>
</evidence>
<evidence type="ECO:0000313" key="12">
    <source>
        <dbReference type="Proteomes" id="UP000199161"/>
    </source>
</evidence>
<evidence type="ECO:0000256" key="2">
    <source>
        <dbReference type="ARBA" id="ARBA00008017"/>
    </source>
</evidence>
<evidence type="ECO:0000256" key="3">
    <source>
        <dbReference type="ARBA" id="ARBA00022475"/>
    </source>
</evidence>
<keyword evidence="4 8" id="KW-0812">Transmembrane</keyword>
<dbReference type="Pfam" id="PF00924">
    <property type="entry name" value="MS_channel_2nd"/>
    <property type="match status" value="1"/>
</dbReference>
<proteinExistence type="inferred from homology"/>
<evidence type="ECO:0000256" key="4">
    <source>
        <dbReference type="ARBA" id="ARBA00022692"/>
    </source>
</evidence>
<dbReference type="PANTHER" id="PTHR30221">
    <property type="entry name" value="SMALL-CONDUCTANCE MECHANOSENSITIVE CHANNEL"/>
    <property type="match status" value="1"/>
</dbReference>
<dbReference type="Gene3D" id="1.10.287.1260">
    <property type="match status" value="1"/>
</dbReference>
<dbReference type="AlphaFoldDB" id="A0A1I1DI03"/>
<keyword evidence="12" id="KW-1185">Reference proteome</keyword>
<feature type="transmembrane region" description="Helical" evidence="8">
    <location>
        <begin position="161"/>
        <end position="182"/>
    </location>
</feature>
<feature type="domain" description="Mechanosensitive ion channel MscS" evidence="9">
    <location>
        <begin position="208"/>
        <end position="272"/>
    </location>
</feature>
<dbReference type="Gene3D" id="2.30.30.60">
    <property type="match status" value="1"/>
</dbReference>
<protein>
    <submittedName>
        <fullName evidence="11">Small-conductance mechanosensitive channel</fullName>
    </submittedName>
</protein>
<dbReference type="InterPro" id="IPR049278">
    <property type="entry name" value="MS_channel_C"/>
</dbReference>
<evidence type="ECO:0000256" key="6">
    <source>
        <dbReference type="ARBA" id="ARBA00023136"/>
    </source>
</evidence>
<dbReference type="GO" id="GO:0005886">
    <property type="term" value="C:plasma membrane"/>
    <property type="evidence" value="ECO:0007669"/>
    <property type="project" value="UniProtKB-SubCell"/>
</dbReference>
<evidence type="ECO:0000313" key="11">
    <source>
        <dbReference type="EMBL" id="SFB74609.1"/>
    </source>
</evidence>
<feature type="transmembrane region" description="Helical" evidence="8">
    <location>
        <begin position="194"/>
        <end position="220"/>
    </location>
</feature>
<evidence type="ECO:0000259" key="9">
    <source>
        <dbReference type="Pfam" id="PF00924"/>
    </source>
</evidence>
<dbReference type="SUPFAM" id="SSF82861">
    <property type="entry name" value="Mechanosensitive channel protein MscS (YggB), transmembrane region"/>
    <property type="match status" value="1"/>
</dbReference>
<comment type="subcellular location">
    <subcellularLocation>
        <location evidence="1">Cell membrane</location>
        <topology evidence="1">Multi-pass membrane protein</topology>
    </subcellularLocation>
</comment>
<name>A0A1I1DI03_NATHA</name>
<dbReference type="InterPro" id="IPR010920">
    <property type="entry name" value="LSM_dom_sf"/>
</dbReference>
<accession>A0A1I1DI03</accession>
<feature type="transmembrane region" description="Helical" evidence="8">
    <location>
        <begin position="119"/>
        <end position="140"/>
    </location>
</feature>
<dbReference type="RefSeq" id="WP_089785301.1">
    <property type="nucleotide sequence ID" value="NZ_FOKW01000001.1"/>
</dbReference>
<reference evidence="12" key="1">
    <citation type="submission" date="2016-10" db="EMBL/GenBank/DDBJ databases">
        <authorList>
            <person name="Varghese N."/>
            <person name="Submissions S."/>
        </authorList>
    </citation>
    <scope>NUCLEOTIDE SEQUENCE [LARGE SCALE GENOMIC DNA]</scope>
    <source>
        <strain evidence="12">DSM 13078</strain>
    </source>
</reference>
<dbReference type="Gene3D" id="3.30.70.100">
    <property type="match status" value="1"/>
</dbReference>
<feature type="region of interest" description="Disordered" evidence="7">
    <location>
        <begin position="383"/>
        <end position="412"/>
    </location>
</feature>